<evidence type="ECO:0000256" key="7">
    <source>
        <dbReference type="ARBA" id="ARBA00022777"/>
    </source>
</evidence>
<feature type="transmembrane region" description="Helical" evidence="11">
    <location>
        <begin position="59"/>
        <end position="86"/>
    </location>
</feature>
<dbReference type="SMART" id="SM00388">
    <property type="entry name" value="HisKA"/>
    <property type="match status" value="1"/>
</dbReference>
<evidence type="ECO:0000259" key="12">
    <source>
        <dbReference type="PROSITE" id="PS50109"/>
    </source>
</evidence>
<feature type="domain" description="Histidine kinase" evidence="12">
    <location>
        <begin position="148"/>
        <end position="364"/>
    </location>
</feature>
<dbReference type="PRINTS" id="PR00344">
    <property type="entry name" value="BCTRLSENSOR"/>
</dbReference>
<evidence type="ECO:0000256" key="4">
    <source>
        <dbReference type="ARBA" id="ARBA00022553"/>
    </source>
</evidence>
<dbReference type="PANTHER" id="PTHR45436:SF5">
    <property type="entry name" value="SENSOR HISTIDINE KINASE TRCS"/>
    <property type="match status" value="1"/>
</dbReference>
<dbReference type="PROSITE" id="PS50885">
    <property type="entry name" value="HAMP"/>
    <property type="match status" value="1"/>
</dbReference>
<comment type="subcellular location">
    <subcellularLocation>
        <location evidence="2">Cell membrane</location>
    </subcellularLocation>
</comment>
<keyword evidence="5" id="KW-0808">Transferase</keyword>
<evidence type="ECO:0000256" key="8">
    <source>
        <dbReference type="ARBA" id="ARBA00022989"/>
    </source>
</evidence>
<keyword evidence="6 11" id="KW-0812">Transmembrane</keyword>
<dbReference type="EMBL" id="JBITLV010000006">
    <property type="protein sequence ID" value="MFI7588987.1"/>
    <property type="molecule type" value="Genomic_DNA"/>
</dbReference>
<protein>
    <recommendedName>
        <fullName evidence="3">histidine kinase</fullName>
        <ecNumber evidence="3">2.7.13.3</ecNumber>
    </recommendedName>
</protein>
<dbReference type="InterPro" id="IPR003661">
    <property type="entry name" value="HisK_dim/P_dom"/>
</dbReference>
<dbReference type="SMART" id="SM00304">
    <property type="entry name" value="HAMP"/>
    <property type="match status" value="1"/>
</dbReference>
<dbReference type="InterPro" id="IPR036097">
    <property type="entry name" value="HisK_dim/P_sf"/>
</dbReference>
<dbReference type="InterPro" id="IPR050428">
    <property type="entry name" value="TCS_sensor_his_kinase"/>
</dbReference>
<dbReference type="CDD" id="cd00082">
    <property type="entry name" value="HisKA"/>
    <property type="match status" value="1"/>
</dbReference>
<dbReference type="SUPFAM" id="SSF47384">
    <property type="entry name" value="Homodimeric domain of signal transducing histidine kinase"/>
    <property type="match status" value="1"/>
</dbReference>
<sequence length="369" mass="39690">MPRAPGLSVRWRLTLSYAGFLVAAGALFSVVLLLLLRYAPTGRLVPARPGGFAPDRHDLLAVAVPLCLLMIGFLAVVGLTGGWLLAGRVLRPLELLGAAVRTAGQGWLWNRVRMPGRDDEFRRLADGFDRMLDRLESTFEEQRRFTANASHELRTPHAVMKTMLQVARADPAGRDVDELLRRLAETNDRAIDTLEALLQLSRVERTDGVAGPRPCDLALIMEESLEAQVPPDRVRVETSTDSATVLGDRAQLGALADNLLRNALVHNVSGGTVWIVTGRDPLGRSFVSVENTGPDVPPDLVPRLTEPFVRGTGRTRSPGVGEAPGSGLGLAIVAAVVGAHGADLDVRPRPGGGLRVVVRFPVRSVLQAP</sequence>
<dbReference type="PANTHER" id="PTHR45436">
    <property type="entry name" value="SENSOR HISTIDINE KINASE YKOH"/>
    <property type="match status" value="1"/>
</dbReference>
<evidence type="ECO:0000256" key="11">
    <source>
        <dbReference type="SAM" id="Phobius"/>
    </source>
</evidence>
<dbReference type="SUPFAM" id="SSF55874">
    <property type="entry name" value="ATPase domain of HSP90 chaperone/DNA topoisomerase II/histidine kinase"/>
    <property type="match status" value="1"/>
</dbReference>
<evidence type="ECO:0000256" key="6">
    <source>
        <dbReference type="ARBA" id="ARBA00022692"/>
    </source>
</evidence>
<feature type="transmembrane region" description="Helical" evidence="11">
    <location>
        <begin position="20"/>
        <end position="39"/>
    </location>
</feature>
<comment type="catalytic activity">
    <reaction evidence="1">
        <text>ATP + protein L-histidine = ADP + protein N-phospho-L-histidine.</text>
        <dbReference type="EC" id="2.7.13.3"/>
    </reaction>
</comment>
<keyword evidence="10 11" id="KW-0472">Membrane</keyword>
<dbReference type="InterPro" id="IPR004358">
    <property type="entry name" value="Sig_transdc_His_kin-like_C"/>
</dbReference>
<dbReference type="SMART" id="SM00387">
    <property type="entry name" value="HATPase_c"/>
    <property type="match status" value="1"/>
</dbReference>
<keyword evidence="4" id="KW-0597">Phosphoprotein</keyword>
<accession>A0ABW8ARJ7</accession>
<dbReference type="Gene3D" id="6.10.340.10">
    <property type="match status" value="1"/>
</dbReference>
<proteinExistence type="predicted"/>
<comment type="caution">
    <text evidence="14">The sequence shown here is derived from an EMBL/GenBank/DDBJ whole genome shotgun (WGS) entry which is preliminary data.</text>
</comment>
<dbReference type="Proteomes" id="UP001612915">
    <property type="component" value="Unassembled WGS sequence"/>
</dbReference>
<keyword evidence="8 11" id="KW-1133">Transmembrane helix</keyword>
<dbReference type="Pfam" id="PF00512">
    <property type="entry name" value="HisKA"/>
    <property type="match status" value="1"/>
</dbReference>
<evidence type="ECO:0000313" key="14">
    <source>
        <dbReference type="EMBL" id="MFI7588987.1"/>
    </source>
</evidence>
<dbReference type="RefSeq" id="WP_398283236.1">
    <property type="nucleotide sequence ID" value="NZ_JBITLV010000006.1"/>
</dbReference>
<dbReference type="EC" id="2.7.13.3" evidence="3"/>
<evidence type="ECO:0000256" key="9">
    <source>
        <dbReference type="ARBA" id="ARBA00023012"/>
    </source>
</evidence>
<dbReference type="Pfam" id="PF00672">
    <property type="entry name" value="HAMP"/>
    <property type="match status" value="1"/>
</dbReference>
<dbReference type="InterPro" id="IPR036890">
    <property type="entry name" value="HATPase_C_sf"/>
</dbReference>
<dbReference type="PROSITE" id="PS50109">
    <property type="entry name" value="HIS_KIN"/>
    <property type="match status" value="1"/>
</dbReference>
<reference evidence="14 15" key="1">
    <citation type="submission" date="2024-10" db="EMBL/GenBank/DDBJ databases">
        <title>The Natural Products Discovery Center: Release of the First 8490 Sequenced Strains for Exploring Actinobacteria Biosynthetic Diversity.</title>
        <authorList>
            <person name="Kalkreuter E."/>
            <person name="Kautsar S.A."/>
            <person name="Yang D."/>
            <person name="Bader C.D."/>
            <person name="Teijaro C.N."/>
            <person name="Fluegel L."/>
            <person name="Davis C.M."/>
            <person name="Simpson J.R."/>
            <person name="Lauterbach L."/>
            <person name="Steele A.D."/>
            <person name="Gui C."/>
            <person name="Meng S."/>
            <person name="Li G."/>
            <person name="Viehrig K."/>
            <person name="Ye F."/>
            <person name="Su P."/>
            <person name="Kiefer A.F."/>
            <person name="Nichols A."/>
            <person name="Cepeda A.J."/>
            <person name="Yan W."/>
            <person name="Fan B."/>
            <person name="Jiang Y."/>
            <person name="Adhikari A."/>
            <person name="Zheng C.-J."/>
            <person name="Schuster L."/>
            <person name="Cowan T.M."/>
            <person name="Smanski M.J."/>
            <person name="Chevrette M.G."/>
            <person name="De Carvalho L.P.S."/>
            <person name="Shen B."/>
        </authorList>
    </citation>
    <scope>NUCLEOTIDE SEQUENCE [LARGE SCALE GENOMIC DNA]</scope>
    <source>
        <strain evidence="14 15">NPDC049639</strain>
    </source>
</reference>
<dbReference type="InterPro" id="IPR003594">
    <property type="entry name" value="HATPase_dom"/>
</dbReference>
<dbReference type="Gene3D" id="1.10.287.130">
    <property type="match status" value="1"/>
</dbReference>
<keyword evidence="7 14" id="KW-0418">Kinase</keyword>
<evidence type="ECO:0000313" key="15">
    <source>
        <dbReference type="Proteomes" id="UP001612915"/>
    </source>
</evidence>
<dbReference type="InterPro" id="IPR005467">
    <property type="entry name" value="His_kinase_dom"/>
</dbReference>
<name>A0ABW8ARJ7_9ACTN</name>
<dbReference type="CDD" id="cd06225">
    <property type="entry name" value="HAMP"/>
    <property type="match status" value="1"/>
</dbReference>
<evidence type="ECO:0000256" key="5">
    <source>
        <dbReference type="ARBA" id="ARBA00022679"/>
    </source>
</evidence>
<keyword evidence="15" id="KW-1185">Reference proteome</keyword>
<dbReference type="GO" id="GO:0016301">
    <property type="term" value="F:kinase activity"/>
    <property type="evidence" value="ECO:0007669"/>
    <property type="project" value="UniProtKB-KW"/>
</dbReference>
<keyword evidence="9" id="KW-0902">Two-component regulatory system</keyword>
<dbReference type="InterPro" id="IPR003660">
    <property type="entry name" value="HAMP_dom"/>
</dbReference>
<dbReference type="Pfam" id="PF02518">
    <property type="entry name" value="HATPase_c"/>
    <property type="match status" value="1"/>
</dbReference>
<evidence type="ECO:0000256" key="10">
    <source>
        <dbReference type="ARBA" id="ARBA00023136"/>
    </source>
</evidence>
<evidence type="ECO:0000256" key="3">
    <source>
        <dbReference type="ARBA" id="ARBA00012438"/>
    </source>
</evidence>
<organism evidence="14 15">
    <name type="scientific">Spongisporangium articulatum</name>
    <dbReference type="NCBI Taxonomy" id="3362603"/>
    <lineage>
        <taxon>Bacteria</taxon>
        <taxon>Bacillati</taxon>
        <taxon>Actinomycetota</taxon>
        <taxon>Actinomycetes</taxon>
        <taxon>Kineosporiales</taxon>
        <taxon>Kineosporiaceae</taxon>
        <taxon>Spongisporangium</taxon>
    </lineage>
</organism>
<dbReference type="Gene3D" id="3.30.565.10">
    <property type="entry name" value="Histidine kinase-like ATPase, C-terminal domain"/>
    <property type="match status" value="1"/>
</dbReference>
<evidence type="ECO:0000256" key="2">
    <source>
        <dbReference type="ARBA" id="ARBA00004236"/>
    </source>
</evidence>
<gene>
    <name evidence="14" type="ORF">ACIB24_18140</name>
</gene>
<dbReference type="SUPFAM" id="SSF158472">
    <property type="entry name" value="HAMP domain-like"/>
    <property type="match status" value="1"/>
</dbReference>
<evidence type="ECO:0000259" key="13">
    <source>
        <dbReference type="PROSITE" id="PS50885"/>
    </source>
</evidence>
<feature type="domain" description="HAMP" evidence="13">
    <location>
        <begin position="87"/>
        <end position="140"/>
    </location>
</feature>
<evidence type="ECO:0000256" key="1">
    <source>
        <dbReference type="ARBA" id="ARBA00000085"/>
    </source>
</evidence>